<dbReference type="InterPro" id="IPR032710">
    <property type="entry name" value="NTF2-like_dom_sf"/>
</dbReference>
<dbReference type="InterPro" id="IPR037401">
    <property type="entry name" value="SnoaL-like"/>
</dbReference>
<dbReference type="AlphaFoldDB" id="A0A1H0UNL6"/>
<dbReference type="GO" id="GO:0016853">
    <property type="term" value="F:isomerase activity"/>
    <property type="evidence" value="ECO:0007669"/>
    <property type="project" value="UniProtKB-KW"/>
</dbReference>
<evidence type="ECO:0000313" key="2">
    <source>
        <dbReference type="EMBL" id="KAB0488379.1"/>
    </source>
</evidence>
<dbReference type="Proteomes" id="UP000198549">
    <property type="component" value="Chromosome I"/>
</dbReference>
<dbReference type="OrthoDB" id="8759424at2"/>
<keyword evidence="5" id="KW-1185">Reference proteome</keyword>
<reference evidence="4 6" key="1">
    <citation type="submission" date="2016-10" db="EMBL/GenBank/DDBJ databases">
        <authorList>
            <person name="de Groot N.N."/>
        </authorList>
    </citation>
    <scope>NUCLEOTIDE SEQUENCE [LARGE SCALE GENOMIC DNA]</scope>
    <source>
        <strain evidence="4 6">BS3776</strain>
    </source>
</reference>
<dbReference type="Gene3D" id="3.10.450.50">
    <property type="match status" value="1"/>
</dbReference>
<dbReference type="SUPFAM" id="SSF54427">
    <property type="entry name" value="NTF2-like"/>
    <property type="match status" value="1"/>
</dbReference>
<reference evidence="5" key="3">
    <citation type="submission" date="2017-01" db="EMBL/GenBank/DDBJ databases">
        <authorList>
            <person name="Poblete-Castro I."/>
        </authorList>
    </citation>
    <scope>NUCLEOTIDE SEQUENCE [LARGE SCALE GENOMIC DNA]</scope>
    <source>
        <strain evidence="5">DSM 18361 / CCUG 53116 / MT1</strain>
    </source>
</reference>
<gene>
    <name evidence="3" type="ORF">BVK86_00465</name>
    <name evidence="2" type="ORF">F7R15_00470</name>
    <name evidence="4" type="ORF">SAMN04490202_5535</name>
</gene>
<protein>
    <submittedName>
        <fullName evidence="3 4">Ketosteroid isomerase</fullName>
    </submittedName>
    <submittedName>
        <fullName evidence="2">Nuclear transport factor 2 family protein</fullName>
    </submittedName>
</protein>
<name>A0A1H0UNL6_PSERE</name>
<evidence type="ECO:0000313" key="7">
    <source>
        <dbReference type="Proteomes" id="UP000460142"/>
    </source>
</evidence>
<proteinExistence type="predicted"/>
<dbReference type="EMBL" id="VZPS01000001">
    <property type="protein sequence ID" value="KAB0488379.1"/>
    <property type="molecule type" value="Genomic_DNA"/>
</dbReference>
<evidence type="ECO:0000313" key="5">
    <source>
        <dbReference type="Proteomes" id="UP000186756"/>
    </source>
</evidence>
<dbReference type="EMBL" id="MSTQ01000001">
    <property type="protein sequence ID" value="OLU06287.1"/>
    <property type="molecule type" value="Genomic_DNA"/>
</dbReference>
<evidence type="ECO:0000313" key="3">
    <source>
        <dbReference type="EMBL" id="OLU06287.1"/>
    </source>
</evidence>
<accession>A0A1H0UNL6</accession>
<dbReference type="RefSeq" id="WP_075944941.1">
    <property type="nucleotide sequence ID" value="NZ_LT629709.1"/>
</dbReference>
<evidence type="ECO:0000313" key="6">
    <source>
        <dbReference type="Proteomes" id="UP000198549"/>
    </source>
</evidence>
<dbReference type="Proteomes" id="UP000186756">
    <property type="component" value="Unassembled WGS sequence"/>
</dbReference>
<reference evidence="3" key="2">
    <citation type="submission" date="2017-01" db="EMBL/GenBank/DDBJ databases">
        <authorList>
            <person name="Mah S.A."/>
            <person name="Swanson W.J."/>
            <person name="Moy G.W."/>
            <person name="Vacquier V.D."/>
        </authorList>
    </citation>
    <scope>NUCLEOTIDE SEQUENCE [LARGE SCALE GENOMIC DNA]</scope>
    <source>
        <strain evidence="3">MT1</strain>
    </source>
</reference>
<reference evidence="2 7" key="4">
    <citation type="submission" date="2019-09" db="EMBL/GenBank/DDBJ databases">
        <title>Draft genome sequences of 48 bacterial type strains from the CCUG.</title>
        <authorList>
            <person name="Tunovic T."/>
            <person name="Pineiro-Iglesias B."/>
            <person name="Unosson C."/>
            <person name="Inganas E."/>
            <person name="Ohlen M."/>
            <person name="Cardew S."/>
            <person name="Jensie-Markopoulos S."/>
            <person name="Salva-Serra F."/>
            <person name="Jaen-Luchoro D."/>
            <person name="Karlsson R."/>
            <person name="Svensson-Stadler L."/>
            <person name="Chun J."/>
            <person name="Moore E."/>
        </authorList>
    </citation>
    <scope>NUCLEOTIDE SEQUENCE [LARGE SCALE GENOMIC DNA]</scope>
    <source>
        <strain evidence="2 7">CCUG 53116</strain>
    </source>
</reference>
<organism evidence="4 6">
    <name type="scientific">Pseudomonas reinekei</name>
    <dbReference type="NCBI Taxonomy" id="395598"/>
    <lineage>
        <taxon>Bacteria</taxon>
        <taxon>Pseudomonadati</taxon>
        <taxon>Pseudomonadota</taxon>
        <taxon>Gammaproteobacteria</taxon>
        <taxon>Pseudomonadales</taxon>
        <taxon>Pseudomonadaceae</taxon>
        <taxon>Pseudomonas</taxon>
    </lineage>
</organism>
<feature type="domain" description="SnoaL-like" evidence="1">
    <location>
        <begin position="6"/>
        <end position="103"/>
    </location>
</feature>
<dbReference type="Proteomes" id="UP000460142">
    <property type="component" value="Unassembled WGS sequence"/>
</dbReference>
<evidence type="ECO:0000313" key="4">
    <source>
        <dbReference type="EMBL" id="SDP67685.1"/>
    </source>
</evidence>
<evidence type="ECO:0000259" key="1">
    <source>
        <dbReference type="Pfam" id="PF12680"/>
    </source>
</evidence>
<dbReference type="EMBL" id="LT629709">
    <property type="protein sequence ID" value="SDP67685.1"/>
    <property type="molecule type" value="Genomic_DNA"/>
</dbReference>
<dbReference type="Pfam" id="PF12680">
    <property type="entry name" value="SnoaL_2"/>
    <property type="match status" value="1"/>
</dbReference>
<sequence length="130" mass="14499">MNYAMKAMFDCVDSKNIEGFLSYLADDVEFRFGNAPKLVGKVAIKDGVGAFYSQIQGLEHVMTGVWELDHVTIIEFDSYYTKHTGVTVGVPCCVVLRFNADRLINDYRINIDLSPVFASVPDSHLIRATA</sequence>
<keyword evidence="4" id="KW-0413">Isomerase</keyword>